<dbReference type="Proteomes" id="UP001519290">
    <property type="component" value="Unassembled WGS sequence"/>
</dbReference>
<evidence type="ECO:0000313" key="2">
    <source>
        <dbReference type="Proteomes" id="UP001519290"/>
    </source>
</evidence>
<protein>
    <submittedName>
        <fullName evidence="1">Uncharacterized protein</fullName>
    </submittedName>
</protein>
<accession>A0ABS4WWQ6</accession>
<sequence>MTSALIGLTLIVLIAVVAVALGALTRLLASRIAAPRELGDAPLTPRERLAFGNEMIARDLQPDDVHPVARTAAHEAEPGRFDRPVQRQDLAVRHPEIVAHMPR</sequence>
<keyword evidence="2" id="KW-1185">Reference proteome</keyword>
<dbReference type="EMBL" id="JAGIOD010000001">
    <property type="protein sequence ID" value="MBP2380623.1"/>
    <property type="molecule type" value="Genomic_DNA"/>
</dbReference>
<gene>
    <name evidence="1" type="ORF">JOF43_000580</name>
</gene>
<organism evidence="1 2">
    <name type="scientific">Brachybacterium sacelli</name>
    <dbReference type="NCBI Taxonomy" id="173364"/>
    <lineage>
        <taxon>Bacteria</taxon>
        <taxon>Bacillati</taxon>
        <taxon>Actinomycetota</taxon>
        <taxon>Actinomycetes</taxon>
        <taxon>Micrococcales</taxon>
        <taxon>Dermabacteraceae</taxon>
        <taxon>Brachybacterium</taxon>
    </lineage>
</organism>
<name>A0ABS4WWQ6_9MICO</name>
<comment type="caution">
    <text evidence="1">The sequence shown here is derived from an EMBL/GenBank/DDBJ whole genome shotgun (WGS) entry which is preliminary data.</text>
</comment>
<evidence type="ECO:0000313" key="1">
    <source>
        <dbReference type="EMBL" id="MBP2380623.1"/>
    </source>
</evidence>
<proteinExistence type="predicted"/>
<reference evidence="1 2" key="1">
    <citation type="submission" date="2021-03" db="EMBL/GenBank/DDBJ databases">
        <title>Sequencing the genomes of 1000 actinobacteria strains.</title>
        <authorList>
            <person name="Klenk H.-P."/>
        </authorList>
    </citation>
    <scope>NUCLEOTIDE SEQUENCE [LARGE SCALE GENOMIC DNA]</scope>
    <source>
        <strain evidence="1 2">DSM 14566</strain>
    </source>
</reference>
<dbReference type="RefSeq" id="WP_209898820.1">
    <property type="nucleotide sequence ID" value="NZ_BAAAJW010000014.1"/>
</dbReference>